<dbReference type="Proteomes" id="UP001321473">
    <property type="component" value="Unassembled WGS sequence"/>
</dbReference>
<dbReference type="GO" id="GO:0000139">
    <property type="term" value="C:Golgi membrane"/>
    <property type="evidence" value="ECO:0007669"/>
    <property type="project" value="UniProtKB-SubCell"/>
</dbReference>
<proteinExistence type="inferred from homology"/>
<dbReference type="InterPro" id="IPR002659">
    <property type="entry name" value="Glyco_trans_31"/>
</dbReference>
<evidence type="ECO:0000256" key="11">
    <source>
        <dbReference type="SAM" id="MobiDB-lite"/>
    </source>
</evidence>
<evidence type="ECO:0000256" key="2">
    <source>
        <dbReference type="ARBA" id="ARBA00008661"/>
    </source>
</evidence>
<dbReference type="EC" id="2.4.1.-" evidence="10"/>
<evidence type="ECO:0000256" key="6">
    <source>
        <dbReference type="ARBA" id="ARBA00022968"/>
    </source>
</evidence>
<feature type="region of interest" description="Disordered" evidence="11">
    <location>
        <begin position="394"/>
        <end position="421"/>
    </location>
</feature>
<evidence type="ECO:0000256" key="1">
    <source>
        <dbReference type="ARBA" id="ARBA00004323"/>
    </source>
</evidence>
<dbReference type="EMBL" id="JARKHS020032583">
    <property type="protein sequence ID" value="KAK8759803.1"/>
    <property type="molecule type" value="Genomic_DNA"/>
</dbReference>
<keyword evidence="12" id="KW-0732">Signal</keyword>
<dbReference type="Gene3D" id="3.90.550.50">
    <property type="match status" value="1"/>
</dbReference>
<feature type="signal peptide" evidence="12">
    <location>
        <begin position="1"/>
        <end position="21"/>
    </location>
</feature>
<evidence type="ECO:0000256" key="3">
    <source>
        <dbReference type="ARBA" id="ARBA00022676"/>
    </source>
</evidence>
<keyword evidence="7" id="KW-1133">Transmembrane helix</keyword>
<accession>A0AAQ4DBG3</accession>
<keyword evidence="5" id="KW-0812">Transmembrane</keyword>
<evidence type="ECO:0000313" key="14">
    <source>
        <dbReference type="Proteomes" id="UP001321473"/>
    </source>
</evidence>
<keyword evidence="14" id="KW-1185">Reference proteome</keyword>
<dbReference type="Pfam" id="PF01762">
    <property type="entry name" value="Galactosyl_T"/>
    <property type="match status" value="1"/>
</dbReference>
<evidence type="ECO:0000256" key="7">
    <source>
        <dbReference type="ARBA" id="ARBA00022989"/>
    </source>
</evidence>
<comment type="caution">
    <text evidence="13">The sequence shown here is derived from an EMBL/GenBank/DDBJ whole genome shotgun (WGS) entry which is preliminary data.</text>
</comment>
<keyword evidence="8 10" id="KW-0333">Golgi apparatus</keyword>
<keyword evidence="9" id="KW-0472">Membrane</keyword>
<keyword evidence="6" id="KW-0735">Signal-anchor</keyword>
<feature type="compositionally biased region" description="Polar residues" evidence="11">
    <location>
        <begin position="394"/>
        <end position="410"/>
    </location>
</feature>
<organism evidence="13 14">
    <name type="scientific">Amblyomma americanum</name>
    <name type="common">Lone star tick</name>
    <dbReference type="NCBI Taxonomy" id="6943"/>
    <lineage>
        <taxon>Eukaryota</taxon>
        <taxon>Metazoa</taxon>
        <taxon>Ecdysozoa</taxon>
        <taxon>Arthropoda</taxon>
        <taxon>Chelicerata</taxon>
        <taxon>Arachnida</taxon>
        <taxon>Acari</taxon>
        <taxon>Parasitiformes</taxon>
        <taxon>Ixodida</taxon>
        <taxon>Ixodoidea</taxon>
        <taxon>Ixodidae</taxon>
        <taxon>Amblyomminae</taxon>
        <taxon>Amblyomma</taxon>
    </lineage>
</organism>
<gene>
    <name evidence="13" type="ORF">V5799_028932</name>
</gene>
<reference evidence="13 14" key="1">
    <citation type="journal article" date="2023" name="Arcadia Sci">
        <title>De novo assembly of a long-read Amblyomma americanum tick genome.</title>
        <authorList>
            <person name="Chou S."/>
            <person name="Poskanzer K.E."/>
            <person name="Rollins M."/>
            <person name="Thuy-Boun P.S."/>
        </authorList>
    </citation>
    <scope>NUCLEOTIDE SEQUENCE [LARGE SCALE GENOMIC DNA]</scope>
    <source>
        <strain evidence="13">F_SG_1</strain>
        <tissue evidence="13">Salivary glands</tissue>
    </source>
</reference>
<name>A0AAQ4DBG3_AMBAM</name>
<dbReference type="GO" id="GO:0006493">
    <property type="term" value="P:protein O-linked glycosylation"/>
    <property type="evidence" value="ECO:0007669"/>
    <property type="project" value="TreeGrafter"/>
</dbReference>
<dbReference type="PANTHER" id="PTHR11214">
    <property type="entry name" value="BETA-1,3-N-ACETYLGLUCOSAMINYLTRANSFERASE"/>
    <property type="match status" value="1"/>
</dbReference>
<dbReference type="GO" id="GO:0016758">
    <property type="term" value="F:hexosyltransferase activity"/>
    <property type="evidence" value="ECO:0007669"/>
    <property type="project" value="InterPro"/>
</dbReference>
<feature type="chain" id="PRO_5043024619" description="Hexosyltransferase" evidence="12">
    <location>
        <begin position="22"/>
        <end position="421"/>
    </location>
</feature>
<comment type="similarity">
    <text evidence="2 10">Belongs to the glycosyltransferase 31 family.</text>
</comment>
<sequence length="421" mass="46567">MRTCAGKVFSLLLCAFALACAALLVVGGWGILFWPAEYWRQAVLPEVATVGMHIDPFELVRPGAGGLGEETGSAWAVRYECRRRADVDTIFLFHSMPEAWQSRAALRDTLLSKWASKCKLSHSDLYFLGRDFFNWTGIFIVGLEETVGADISTDAWTEFEATTIGDMVRLNMSDEYAAVNAKFLAGLNWATLHCPRIRYVVKLDDDVAVEPFLFRRYLNNVHPTARVIYCTHQEHSRLLRHSLRSGHSLDLQGEPDYGYCSGRTVIMNTPTAEDIVRASRVVTAHSTDDLYVTGELALVAKLTHQSLSFTSPRESEGIEVAIEGNDMLTHMEGAFGQTSERRAAWHTAIWNETRTSSGQLDAAALHSGAHLSARLLRGQSAIRDWLQRTSAPAASPTLLETTPGLSSNASAPVDQLIHENN</sequence>
<protein>
    <recommendedName>
        <fullName evidence="10">Hexosyltransferase</fullName>
        <ecNumber evidence="10">2.4.1.-</ecNumber>
    </recommendedName>
</protein>
<evidence type="ECO:0000313" key="13">
    <source>
        <dbReference type="EMBL" id="KAK8759803.1"/>
    </source>
</evidence>
<keyword evidence="4" id="KW-0808">Transferase</keyword>
<evidence type="ECO:0000256" key="10">
    <source>
        <dbReference type="RuleBase" id="RU363063"/>
    </source>
</evidence>
<keyword evidence="3 10" id="KW-0328">Glycosyltransferase</keyword>
<comment type="subcellular location">
    <subcellularLocation>
        <location evidence="1 10">Golgi apparatus membrane</location>
        <topology evidence="1 10">Single-pass type II membrane protein</topology>
    </subcellularLocation>
</comment>
<dbReference type="PANTHER" id="PTHR11214:SF376">
    <property type="entry name" value="HEXOSYLTRANSFERASE"/>
    <property type="match status" value="1"/>
</dbReference>
<dbReference type="PROSITE" id="PS51257">
    <property type="entry name" value="PROKAR_LIPOPROTEIN"/>
    <property type="match status" value="1"/>
</dbReference>
<evidence type="ECO:0000256" key="9">
    <source>
        <dbReference type="ARBA" id="ARBA00023136"/>
    </source>
</evidence>
<dbReference type="AlphaFoldDB" id="A0AAQ4DBG3"/>
<evidence type="ECO:0000256" key="12">
    <source>
        <dbReference type="SAM" id="SignalP"/>
    </source>
</evidence>
<evidence type="ECO:0000256" key="5">
    <source>
        <dbReference type="ARBA" id="ARBA00022692"/>
    </source>
</evidence>
<evidence type="ECO:0000256" key="4">
    <source>
        <dbReference type="ARBA" id="ARBA00022679"/>
    </source>
</evidence>
<evidence type="ECO:0000256" key="8">
    <source>
        <dbReference type="ARBA" id="ARBA00023034"/>
    </source>
</evidence>